<organism evidence="1">
    <name type="scientific">Arundo donax</name>
    <name type="common">Giant reed</name>
    <name type="synonym">Donax arundinaceus</name>
    <dbReference type="NCBI Taxonomy" id="35708"/>
    <lineage>
        <taxon>Eukaryota</taxon>
        <taxon>Viridiplantae</taxon>
        <taxon>Streptophyta</taxon>
        <taxon>Embryophyta</taxon>
        <taxon>Tracheophyta</taxon>
        <taxon>Spermatophyta</taxon>
        <taxon>Magnoliopsida</taxon>
        <taxon>Liliopsida</taxon>
        <taxon>Poales</taxon>
        <taxon>Poaceae</taxon>
        <taxon>PACMAD clade</taxon>
        <taxon>Arundinoideae</taxon>
        <taxon>Arundineae</taxon>
        <taxon>Arundo</taxon>
    </lineage>
</organism>
<name>A0A0A9GXT0_ARUDO</name>
<evidence type="ECO:0000313" key="1">
    <source>
        <dbReference type="EMBL" id="JAE29327.1"/>
    </source>
</evidence>
<protein>
    <submittedName>
        <fullName evidence="1">Uncharacterized protein</fullName>
    </submittedName>
</protein>
<reference evidence="1" key="1">
    <citation type="submission" date="2014-09" db="EMBL/GenBank/DDBJ databases">
        <authorList>
            <person name="Magalhaes I.L.F."/>
            <person name="Oliveira U."/>
            <person name="Santos F.R."/>
            <person name="Vidigal T.H.D.A."/>
            <person name="Brescovit A.D."/>
            <person name="Santos A.J."/>
        </authorList>
    </citation>
    <scope>NUCLEOTIDE SEQUENCE</scope>
    <source>
        <tissue evidence="1">Shoot tissue taken approximately 20 cm above the soil surface</tissue>
    </source>
</reference>
<accession>A0A0A9GXT0</accession>
<sequence>MDLALQTCASPSNRVSCDHGCSLVLVGSLCTYAL</sequence>
<proteinExistence type="predicted"/>
<dbReference type="AlphaFoldDB" id="A0A0A9GXT0"/>
<dbReference type="EMBL" id="GBRH01168569">
    <property type="protein sequence ID" value="JAE29327.1"/>
    <property type="molecule type" value="Transcribed_RNA"/>
</dbReference>
<reference evidence="1" key="2">
    <citation type="journal article" date="2015" name="Data Brief">
        <title>Shoot transcriptome of the giant reed, Arundo donax.</title>
        <authorList>
            <person name="Barrero R.A."/>
            <person name="Guerrero F.D."/>
            <person name="Moolhuijzen P."/>
            <person name="Goolsby J.A."/>
            <person name="Tidwell J."/>
            <person name="Bellgard S.E."/>
            <person name="Bellgard M.I."/>
        </authorList>
    </citation>
    <scope>NUCLEOTIDE SEQUENCE</scope>
    <source>
        <tissue evidence="1">Shoot tissue taken approximately 20 cm above the soil surface</tissue>
    </source>
</reference>